<evidence type="ECO:0000259" key="3">
    <source>
        <dbReference type="PROSITE" id="PS50893"/>
    </source>
</evidence>
<evidence type="ECO:0000313" key="4">
    <source>
        <dbReference type="EMBL" id="CAD7649438.1"/>
    </source>
</evidence>
<dbReference type="PANTHER" id="PTHR43038:SF3">
    <property type="entry name" value="ABC TRANSPORTER G FAMILY MEMBER 20 ISOFORM X1"/>
    <property type="match status" value="1"/>
</dbReference>
<dbReference type="Gene3D" id="3.40.50.300">
    <property type="entry name" value="P-loop containing nucleotide triphosphate hydrolases"/>
    <property type="match status" value="1"/>
</dbReference>
<dbReference type="EMBL" id="OC918461">
    <property type="protein sequence ID" value="CAD7649438.1"/>
    <property type="molecule type" value="Genomic_DNA"/>
</dbReference>
<dbReference type="PANTHER" id="PTHR43038">
    <property type="entry name" value="ATP-BINDING CASSETTE, SUB-FAMILY H, MEMBER 1"/>
    <property type="match status" value="1"/>
</dbReference>
<keyword evidence="2" id="KW-0067">ATP-binding</keyword>
<dbReference type="SMART" id="SM00382">
    <property type="entry name" value="AAA"/>
    <property type="match status" value="1"/>
</dbReference>
<gene>
    <name evidence="4" type="ORF">ONB1V03_LOCUS7299</name>
</gene>
<keyword evidence="1" id="KW-0547">Nucleotide-binding</keyword>
<dbReference type="InterPro" id="IPR003439">
    <property type="entry name" value="ABC_transporter-like_ATP-bd"/>
</dbReference>
<dbReference type="GO" id="GO:0016887">
    <property type="term" value="F:ATP hydrolysis activity"/>
    <property type="evidence" value="ECO:0007669"/>
    <property type="project" value="InterPro"/>
</dbReference>
<dbReference type="OrthoDB" id="6512918at2759"/>
<dbReference type="GO" id="GO:0005524">
    <property type="term" value="F:ATP binding"/>
    <property type="evidence" value="ECO:0007669"/>
    <property type="project" value="UniProtKB-KW"/>
</dbReference>
<dbReference type="SUPFAM" id="SSF52540">
    <property type="entry name" value="P-loop containing nucleoside triphosphate hydrolases"/>
    <property type="match status" value="1"/>
</dbReference>
<dbReference type="EMBL" id="CAJPVJ010003636">
    <property type="protein sequence ID" value="CAG2167802.1"/>
    <property type="molecule type" value="Genomic_DNA"/>
</dbReference>
<dbReference type="InterPro" id="IPR017871">
    <property type="entry name" value="ABC_transporter-like_CS"/>
</dbReference>
<accession>A0A7R9LX45</accession>
<dbReference type="AlphaFoldDB" id="A0A7R9LX45"/>
<dbReference type="InterPro" id="IPR003593">
    <property type="entry name" value="AAA+_ATPase"/>
</dbReference>
<evidence type="ECO:0000313" key="5">
    <source>
        <dbReference type="Proteomes" id="UP000728032"/>
    </source>
</evidence>
<dbReference type="Pfam" id="PF00005">
    <property type="entry name" value="ABC_tran"/>
    <property type="match status" value="1"/>
</dbReference>
<proteinExistence type="predicted"/>
<name>A0A7R9LX45_9ACAR</name>
<reference evidence="4" key="1">
    <citation type="submission" date="2020-11" db="EMBL/GenBank/DDBJ databases">
        <authorList>
            <person name="Tran Van P."/>
        </authorList>
    </citation>
    <scope>NUCLEOTIDE SEQUENCE</scope>
</reference>
<organism evidence="4">
    <name type="scientific">Oppiella nova</name>
    <dbReference type="NCBI Taxonomy" id="334625"/>
    <lineage>
        <taxon>Eukaryota</taxon>
        <taxon>Metazoa</taxon>
        <taxon>Ecdysozoa</taxon>
        <taxon>Arthropoda</taxon>
        <taxon>Chelicerata</taxon>
        <taxon>Arachnida</taxon>
        <taxon>Acari</taxon>
        <taxon>Acariformes</taxon>
        <taxon>Sarcoptiformes</taxon>
        <taxon>Oribatida</taxon>
        <taxon>Brachypylina</taxon>
        <taxon>Oppioidea</taxon>
        <taxon>Oppiidae</taxon>
        <taxon>Oppiella</taxon>
    </lineage>
</organism>
<evidence type="ECO:0000256" key="1">
    <source>
        <dbReference type="ARBA" id="ARBA00022741"/>
    </source>
</evidence>
<dbReference type="PROSITE" id="PS00211">
    <property type="entry name" value="ABC_TRANSPORTER_1"/>
    <property type="match status" value="1"/>
</dbReference>
<feature type="domain" description="ABC transporter" evidence="3">
    <location>
        <begin position="1"/>
        <end position="211"/>
    </location>
</feature>
<keyword evidence="5" id="KW-1185">Reference proteome</keyword>
<dbReference type="Proteomes" id="UP000728032">
    <property type="component" value="Unassembled WGS sequence"/>
</dbReference>
<dbReference type="InterPro" id="IPR027417">
    <property type="entry name" value="P-loop_NTPase"/>
</dbReference>
<dbReference type="CDD" id="cd03230">
    <property type="entry name" value="ABC_DR_subfamily_A"/>
    <property type="match status" value="1"/>
</dbReference>
<protein>
    <recommendedName>
        <fullName evidence="3">ABC transporter domain-containing protein</fullName>
    </recommendedName>
</protein>
<dbReference type="PROSITE" id="PS50893">
    <property type="entry name" value="ABC_TRANSPORTER_2"/>
    <property type="match status" value="1"/>
</dbReference>
<sequence>MFIPKGKIFAVLGANGVGKTTLIRVILGGLQLHSGSISIFGVPPGSGGSDIPGPGVGYMPQELALLDGLTIEEILVYYGTIYHMKRTEIDDKIKDLSDLLSLPKKTRIISELSGGQQRRVSIAMTMIHSPRLIILDEPTVGVDSLLRHKIWRYLENLCQTNDQTVLITTHYIEEARSAHNVAFMSAGTILKQSAPDLLMAEYQCPTLEEVFLQLCQSYDSKNQTKITPQTENRTQTVDTNDVNLPTNNRLSLAVDLTRVKALLVKYWVLTKRRPMSLASYYFVTALTLLTWNLLFDRDVNRLPVALYNGDECPQNLSRMFVQAIDVNRISFRDYKDRYSAVESVRKGVNHMAVEFRHNFSEAFESRVTDVFGADDQDIEQSLIHLYVDNTKFQ</sequence>
<evidence type="ECO:0000256" key="2">
    <source>
        <dbReference type="ARBA" id="ARBA00022840"/>
    </source>
</evidence>